<feature type="non-terminal residue" evidence="1">
    <location>
        <position position="1"/>
    </location>
</feature>
<name>A0A6J4SS24_9BACT</name>
<reference evidence="1" key="1">
    <citation type="submission" date="2020-02" db="EMBL/GenBank/DDBJ databases">
        <authorList>
            <person name="Meier V. D."/>
        </authorList>
    </citation>
    <scope>NUCLEOTIDE SEQUENCE</scope>
    <source>
        <strain evidence="1">AVDCRST_MAG96</strain>
    </source>
</reference>
<organism evidence="1">
    <name type="scientific">uncultured Segetibacter sp</name>
    <dbReference type="NCBI Taxonomy" id="481133"/>
    <lineage>
        <taxon>Bacteria</taxon>
        <taxon>Pseudomonadati</taxon>
        <taxon>Bacteroidota</taxon>
        <taxon>Chitinophagia</taxon>
        <taxon>Chitinophagales</taxon>
        <taxon>Chitinophagaceae</taxon>
        <taxon>Segetibacter</taxon>
        <taxon>environmental samples</taxon>
    </lineage>
</organism>
<dbReference type="AlphaFoldDB" id="A0A6J4SS24"/>
<accession>A0A6J4SS24</accession>
<dbReference type="EMBL" id="CADCVN010000817">
    <property type="protein sequence ID" value="CAA9503723.1"/>
    <property type="molecule type" value="Genomic_DNA"/>
</dbReference>
<proteinExistence type="predicted"/>
<protein>
    <submittedName>
        <fullName evidence="1">Uncharacterized protein</fullName>
    </submittedName>
</protein>
<evidence type="ECO:0000313" key="1">
    <source>
        <dbReference type="EMBL" id="CAA9503723.1"/>
    </source>
</evidence>
<sequence length="41" mass="4808">KVLRLPILIFDRIKTGFFKVERRCAVQVSDTTMFNNYSKDG</sequence>
<gene>
    <name evidence="1" type="ORF">AVDCRST_MAG96-2114</name>
</gene>